<feature type="compositionally biased region" description="Polar residues" evidence="2">
    <location>
        <begin position="116"/>
        <end position="128"/>
    </location>
</feature>
<feature type="compositionally biased region" description="Polar residues" evidence="2">
    <location>
        <begin position="144"/>
        <end position="154"/>
    </location>
</feature>
<name>A0A926WF90_9NOST</name>
<evidence type="ECO:0000256" key="2">
    <source>
        <dbReference type="SAM" id="MobiDB-lite"/>
    </source>
</evidence>
<dbReference type="AlphaFoldDB" id="A0A926WF90"/>
<feature type="coiled-coil region" evidence="1">
    <location>
        <begin position="270"/>
        <end position="297"/>
    </location>
</feature>
<feature type="compositionally biased region" description="Acidic residues" evidence="2">
    <location>
        <begin position="100"/>
        <end position="115"/>
    </location>
</feature>
<keyword evidence="1" id="KW-0175">Coiled coil</keyword>
<evidence type="ECO:0000313" key="3">
    <source>
        <dbReference type="EMBL" id="MBD2292391.1"/>
    </source>
</evidence>
<evidence type="ECO:0000313" key="4">
    <source>
        <dbReference type="Proteomes" id="UP000662185"/>
    </source>
</evidence>
<protein>
    <submittedName>
        <fullName evidence="3">Uncharacterized protein</fullName>
    </submittedName>
</protein>
<evidence type="ECO:0000256" key="1">
    <source>
        <dbReference type="SAM" id="Coils"/>
    </source>
</evidence>
<dbReference type="EMBL" id="JACJQU010000001">
    <property type="protein sequence ID" value="MBD2292391.1"/>
    <property type="molecule type" value="Genomic_DNA"/>
</dbReference>
<keyword evidence="4" id="KW-1185">Reference proteome</keyword>
<reference evidence="4" key="1">
    <citation type="journal article" date="2020" name="ISME J.">
        <title>Comparative genomics reveals insights into cyanobacterial evolution and habitat adaptation.</title>
        <authorList>
            <person name="Chen M.Y."/>
            <person name="Teng W.K."/>
            <person name="Zhao L."/>
            <person name="Hu C.X."/>
            <person name="Zhou Y.K."/>
            <person name="Han B.P."/>
            <person name="Song L.R."/>
            <person name="Shu W.S."/>
        </authorList>
    </citation>
    <scope>NUCLEOTIDE SEQUENCE [LARGE SCALE GENOMIC DNA]</scope>
    <source>
        <strain evidence="4">FACHB-251</strain>
    </source>
</reference>
<proteinExistence type="predicted"/>
<feature type="region of interest" description="Disordered" evidence="2">
    <location>
        <begin position="98"/>
        <end position="158"/>
    </location>
</feature>
<comment type="caution">
    <text evidence="3">The sequence shown here is derived from an EMBL/GenBank/DDBJ whole genome shotgun (WGS) entry which is preliminary data.</text>
</comment>
<accession>A0A926WF90</accession>
<organism evidence="3 4">
    <name type="scientific">Anabaena sphaerica FACHB-251</name>
    <dbReference type="NCBI Taxonomy" id="2692883"/>
    <lineage>
        <taxon>Bacteria</taxon>
        <taxon>Bacillati</taxon>
        <taxon>Cyanobacteriota</taxon>
        <taxon>Cyanophyceae</taxon>
        <taxon>Nostocales</taxon>
        <taxon>Nostocaceae</taxon>
        <taxon>Anabaena</taxon>
    </lineage>
</organism>
<dbReference type="Proteomes" id="UP000662185">
    <property type="component" value="Unassembled WGS sequence"/>
</dbReference>
<feature type="compositionally biased region" description="Low complexity" evidence="2">
    <location>
        <begin position="129"/>
        <end position="143"/>
    </location>
</feature>
<dbReference type="RefSeq" id="WP_190556754.1">
    <property type="nucleotide sequence ID" value="NZ_JACJQU010000001.1"/>
</dbReference>
<sequence>MARSIERIERDITALKQAIRAIAIELHSNYVNYLTILGEALQKQLIVAVYHLCTQGYPDKFLNLSLNQRQQLQQSIRKLGQKGAQQLLVYIQGGKNQEVEQPEEIEQSEEIDESETNPFANSSPPNSCGNATQTTETTNTGAASPQSKTQNQNYLDPCNPMELAQWHQDLEEGIQDTLKKVSHDANSLIQKAGILPKKLPEPILAAAAAAASEASAEMIPGPPNLLNLVIEISNEQESEDANLTQLMTLNLRLGDIEFADTTLLSGRKQIRNILLQLNKLGREYHKKQRELKVAEAEAAWRASWFED</sequence>
<gene>
    <name evidence="3" type="ORF">H6G06_02560</name>
</gene>